<keyword evidence="3" id="KW-1185">Reference proteome</keyword>
<keyword evidence="1" id="KW-0812">Transmembrane</keyword>
<comment type="caution">
    <text evidence="2">The sequence shown here is derived from an EMBL/GenBank/DDBJ whole genome shotgun (WGS) entry which is preliminary data.</text>
</comment>
<evidence type="ECO:0000313" key="2">
    <source>
        <dbReference type="EMBL" id="KAJ7969027.1"/>
    </source>
</evidence>
<dbReference type="Proteomes" id="UP001163823">
    <property type="component" value="Chromosome 5"/>
</dbReference>
<reference evidence="2" key="1">
    <citation type="journal article" date="2023" name="Science">
        <title>Elucidation of the pathway for biosynthesis of saponin adjuvants from the soapbark tree.</title>
        <authorList>
            <person name="Reed J."/>
            <person name="Orme A."/>
            <person name="El-Demerdash A."/>
            <person name="Owen C."/>
            <person name="Martin L.B.B."/>
            <person name="Misra R.C."/>
            <person name="Kikuchi S."/>
            <person name="Rejzek M."/>
            <person name="Martin A.C."/>
            <person name="Harkess A."/>
            <person name="Leebens-Mack J."/>
            <person name="Louveau T."/>
            <person name="Stephenson M.J."/>
            <person name="Osbourn A."/>
        </authorList>
    </citation>
    <scope>NUCLEOTIDE SEQUENCE</scope>
    <source>
        <strain evidence="2">S10</strain>
    </source>
</reference>
<organism evidence="2 3">
    <name type="scientific">Quillaja saponaria</name>
    <name type="common">Soap bark tree</name>
    <dbReference type="NCBI Taxonomy" id="32244"/>
    <lineage>
        <taxon>Eukaryota</taxon>
        <taxon>Viridiplantae</taxon>
        <taxon>Streptophyta</taxon>
        <taxon>Embryophyta</taxon>
        <taxon>Tracheophyta</taxon>
        <taxon>Spermatophyta</taxon>
        <taxon>Magnoliopsida</taxon>
        <taxon>eudicotyledons</taxon>
        <taxon>Gunneridae</taxon>
        <taxon>Pentapetalae</taxon>
        <taxon>rosids</taxon>
        <taxon>fabids</taxon>
        <taxon>Fabales</taxon>
        <taxon>Quillajaceae</taxon>
        <taxon>Quillaja</taxon>
    </lineage>
</organism>
<dbReference type="EMBL" id="JARAOO010000005">
    <property type="protein sequence ID" value="KAJ7969027.1"/>
    <property type="molecule type" value="Genomic_DNA"/>
</dbReference>
<sequence length="163" mass="17733">MSSQPPLPPDLVLKNRFLGFLIWQSIPSTVIYIFLKRFISAIARTATDSIDTKNSSIRRNSLLGFVPSFIGLLTIFTFHLSQLLFSVTLSIVSSPQSERPASLFELVVGLVRLLFVSGGRDGNLSETGNSDFRRRAKVSLSYVLFVAACAASGFIASSVTVLG</sequence>
<accession>A0AAD7PVL4</accession>
<evidence type="ECO:0000313" key="3">
    <source>
        <dbReference type="Proteomes" id="UP001163823"/>
    </source>
</evidence>
<evidence type="ECO:0000256" key="1">
    <source>
        <dbReference type="SAM" id="Phobius"/>
    </source>
</evidence>
<keyword evidence="1" id="KW-1133">Transmembrane helix</keyword>
<name>A0AAD7PVL4_QUISA</name>
<feature type="transmembrane region" description="Helical" evidence="1">
    <location>
        <begin position="62"/>
        <end position="81"/>
    </location>
</feature>
<keyword evidence="1" id="KW-0472">Membrane</keyword>
<feature type="transmembrane region" description="Helical" evidence="1">
    <location>
        <begin position="140"/>
        <end position="162"/>
    </location>
</feature>
<gene>
    <name evidence="2" type="ORF">O6P43_013044</name>
</gene>
<dbReference type="KEGG" id="qsa:O6P43_013044"/>
<protein>
    <submittedName>
        <fullName evidence="2">Nucleoporin protein Ndc1-Nup</fullName>
    </submittedName>
</protein>
<feature type="transmembrane region" description="Helical" evidence="1">
    <location>
        <begin position="101"/>
        <end position="119"/>
    </location>
</feature>
<proteinExistence type="predicted"/>
<dbReference type="AlphaFoldDB" id="A0AAD7PVL4"/>
<feature type="transmembrane region" description="Helical" evidence="1">
    <location>
        <begin position="17"/>
        <end position="35"/>
    </location>
</feature>